<dbReference type="Gene3D" id="1.10.3720.10">
    <property type="entry name" value="MetI-like"/>
    <property type="match status" value="1"/>
</dbReference>
<comment type="subcellular location">
    <subcellularLocation>
        <location evidence="1">Cell membrane</location>
        <topology evidence="1">Multi-pass membrane protein</topology>
    </subcellularLocation>
</comment>
<keyword evidence="6 7" id="KW-0472">Membrane</keyword>
<sequence length="137" mass="15719">MAKDKAEMKADSILIPNQGVMTIDKKKKKAALTWYVFLLPSFIGILLFMVYPIVESFRLSFYQSNGTIENFIGFSNFQLVLTSKTFWNSVWNTFFIAFFQIALTIPLGFIFASMINSVRRGGKTFLKLFTSCRMSHP</sequence>
<keyword evidence="2" id="KW-0813">Transport</keyword>
<name>W4VM99_9BACI</name>
<gene>
    <name evidence="8" type="ORF">JCM21714_3458</name>
</gene>
<keyword evidence="5 7" id="KW-1133">Transmembrane helix</keyword>
<dbReference type="eggNOG" id="COG1175">
    <property type="taxonomic scope" value="Bacteria"/>
</dbReference>
<evidence type="ECO:0000256" key="7">
    <source>
        <dbReference type="SAM" id="Phobius"/>
    </source>
</evidence>
<accession>W4VM99</accession>
<dbReference type="Proteomes" id="UP000019102">
    <property type="component" value="Unassembled WGS sequence"/>
</dbReference>
<evidence type="ECO:0000256" key="4">
    <source>
        <dbReference type="ARBA" id="ARBA00022692"/>
    </source>
</evidence>
<dbReference type="InterPro" id="IPR035906">
    <property type="entry name" value="MetI-like_sf"/>
</dbReference>
<dbReference type="STRING" id="1298598.JCM21714_3458"/>
<keyword evidence="3" id="KW-1003">Cell membrane</keyword>
<dbReference type="PANTHER" id="PTHR43227">
    <property type="entry name" value="BLL4140 PROTEIN"/>
    <property type="match status" value="1"/>
</dbReference>
<reference evidence="8 9" key="1">
    <citation type="journal article" date="2014" name="Genome Announc.">
        <title>Draft Genome Sequence of the Boron-Tolerant and Moderately Halotolerant Bacterium Gracilibacillus boraciitolerans JCM 21714T.</title>
        <authorList>
            <person name="Ahmed I."/>
            <person name="Oshima K."/>
            <person name="Suda W."/>
            <person name="Kitamura K."/>
            <person name="Iida T."/>
            <person name="Ohmori Y."/>
            <person name="Fujiwara T."/>
            <person name="Hattori M."/>
            <person name="Ohkuma M."/>
        </authorList>
    </citation>
    <scope>NUCLEOTIDE SEQUENCE [LARGE SCALE GENOMIC DNA]</scope>
    <source>
        <strain evidence="8 9">JCM 21714</strain>
    </source>
</reference>
<feature type="transmembrane region" description="Helical" evidence="7">
    <location>
        <begin position="32"/>
        <end position="54"/>
    </location>
</feature>
<dbReference type="SUPFAM" id="SSF161098">
    <property type="entry name" value="MetI-like"/>
    <property type="match status" value="1"/>
</dbReference>
<comment type="caution">
    <text evidence="8">The sequence shown here is derived from an EMBL/GenBank/DDBJ whole genome shotgun (WGS) entry which is preliminary data.</text>
</comment>
<organism evidence="8 9">
    <name type="scientific">Gracilibacillus boraciitolerans JCM 21714</name>
    <dbReference type="NCBI Taxonomy" id="1298598"/>
    <lineage>
        <taxon>Bacteria</taxon>
        <taxon>Bacillati</taxon>
        <taxon>Bacillota</taxon>
        <taxon>Bacilli</taxon>
        <taxon>Bacillales</taxon>
        <taxon>Bacillaceae</taxon>
        <taxon>Gracilibacillus</taxon>
    </lineage>
</organism>
<evidence type="ECO:0000313" key="8">
    <source>
        <dbReference type="EMBL" id="GAE94311.1"/>
    </source>
</evidence>
<keyword evidence="4 7" id="KW-0812">Transmembrane</keyword>
<keyword evidence="9" id="KW-1185">Reference proteome</keyword>
<dbReference type="InterPro" id="IPR050809">
    <property type="entry name" value="UgpAE/MalFG_permease"/>
</dbReference>
<dbReference type="GO" id="GO:0005886">
    <property type="term" value="C:plasma membrane"/>
    <property type="evidence" value="ECO:0007669"/>
    <property type="project" value="UniProtKB-SubCell"/>
</dbReference>
<dbReference type="PANTHER" id="PTHR43227:SF11">
    <property type="entry name" value="BLL4140 PROTEIN"/>
    <property type="match status" value="1"/>
</dbReference>
<evidence type="ECO:0000256" key="5">
    <source>
        <dbReference type="ARBA" id="ARBA00022989"/>
    </source>
</evidence>
<evidence type="ECO:0000256" key="6">
    <source>
        <dbReference type="ARBA" id="ARBA00023136"/>
    </source>
</evidence>
<evidence type="ECO:0000256" key="2">
    <source>
        <dbReference type="ARBA" id="ARBA00022448"/>
    </source>
</evidence>
<dbReference type="AlphaFoldDB" id="W4VM99"/>
<evidence type="ECO:0000256" key="1">
    <source>
        <dbReference type="ARBA" id="ARBA00004651"/>
    </source>
</evidence>
<dbReference type="EMBL" id="BAVS01000022">
    <property type="protein sequence ID" value="GAE94311.1"/>
    <property type="molecule type" value="Genomic_DNA"/>
</dbReference>
<protein>
    <submittedName>
        <fullName evidence="8">Sugar ABC transporter permease</fullName>
    </submittedName>
</protein>
<evidence type="ECO:0000256" key="3">
    <source>
        <dbReference type="ARBA" id="ARBA00022475"/>
    </source>
</evidence>
<dbReference type="RefSeq" id="WP_235182832.1">
    <property type="nucleotide sequence ID" value="NZ_BAVS01000022.1"/>
</dbReference>
<proteinExistence type="predicted"/>
<evidence type="ECO:0000313" key="9">
    <source>
        <dbReference type="Proteomes" id="UP000019102"/>
    </source>
</evidence>
<feature type="transmembrane region" description="Helical" evidence="7">
    <location>
        <begin position="94"/>
        <end position="115"/>
    </location>
</feature>